<gene>
    <name evidence="1" type="ORF">EXJ73_13735</name>
</gene>
<comment type="caution">
    <text evidence="1">The sequence shown here is derived from an EMBL/GenBank/DDBJ whole genome shotgun (WGS) entry which is preliminary data.</text>
</comment>
<protein>
    <submittedName>
        <fullName evidence="1">RHS repeat-associated core domain-containing protein</fullName>
    </submittedName>
</protein>
<proteinExistence type="predicted"/>
<dbReference type="AlphaFoldDB" id="A0A9X4LHC8"/>
<dbReference type="EMBL" id="SGUG01000019">
    <property type="protein sequence ID" value="MDG0863527.1"/>
    <property type="molecule type" value="Genomic_DNA"/>
</dbReference>
<evidence type="ECO:0000313" key="2">
    <source>
        <dbReference type="Proteomes" id="UP001152766"/>
    </source>
</evidence>
<dbReference type="Proteomes" id="UP001152766">
    <property type="component" value="Unassembled WGS sequence"/>
</dbReference>
<dbReference type="InterPro" id="IPR022385">
    <property type="entry name" value="Rhs_assc_core"/>
</dbReference>
<accession>A0A9X4LHC8</accession>
<evidence type="ECO:0000313" key="1">
    <source>
        <dbReference type="EMBL" id="MDG0863527.1"/>
    </source>
</evidence>
<dbReference type="Gene3D" id="2.180.10.10">
    <property type="entry name" value="RHS repeat-associated core"/>
    <property type="match status" value="1"/>
</dbReference>
<dbReference type="RefSeq" id="WP_268153335.1">
    <property type="nucleotide sequence ID" value="NZ_JAPPUW010000021.1"/>
</dbReference>
<reference evidence="1" key="1">
    <citation type="submission" date="2019-02" db="EMBL/GenBank/DDBJ databases">
        <title>Draft genome of the type strain Pelomonas aquatica CCUG 52575T.</title>
        <authorList>
            <person name="Gomila M."/>
            <person name="Lalucat J."/>
        </authorList>
    </citation>
    <scope>NUCLEOTIDE SEQUENCE</scope>
    <source>
        <strain evidence="1">CCUG 52575</strain>
    </source>
</reference>
<organism evidence="1 2">
    <name type="scientific">Pelomonas aquatica</name>
    <dbReference type="NCBI Taxonomy" id="431058"/>
    <lineage>
        <taxon>Bacteria</taxon>
        <taxon>Pseudomonadati</taxon>
        <taxon>Pseudomonadota</taxon>
        <taxon>Betaproteobacteria</taxon>
        <taxon>Burkholderiales</taxon>
        <taxon>Sphaerotilaceae</taxon>
        <taxon>Roseateles</taxon>
    </lineage>
</organism>
<keyword evidence="2" id="KW-1185">Reference proteome</keyword>
<name>A0A9X4LHC8_9BURK</name>
<sequence length="550" mass="59941">MLSWRHGSGGADTLALSLYDDRHRLVAEADARDQFTQAYASIGYRAVTQLDPSPRGRWARLRTWLLGAPSHALYTDAAGRVQRMVDGERVLWSAADPAATVAGIHQPLRHVGQVQDEDSGLIYRSARFLEPGAGRFISPDPAGIADAVNATGPAHLLDLYAFAAGQPDQYFDPDGAARIRYFAITTEAKGKALGTMQGYTKARWAFIVDQVVAPSGVGGDATLNNLQSKYASSQQSLLVDVNGDFLNGKSAESWLGEGGVADLFKDHYGDHLISAAEFTVTMNDANATRLIANYIDADRPALYPNGCPARSLMLPPINFAAEEPPINVTSATSGDADKQRILACGDGAATDIDKRRVAKYEAASEINETAQINRDCSTNGCPGIGYYCDATKCYPPRDQLKFGAPNTTAYVDDFGRDITYPGHHIETYKDDAQEIAKRQIIAKNKGIQHHGPWGSHYDSEMLGDYTVEVARRIPDEVLADIRARRGALRLKFRLKPDGVLFGWDIERADGGLSRFDMPGGDFNAARYTKATGLIRGWEIKPDGSRVETEH</sequence>
<dbReference type="NCBIfam" id="TIGR03696">
    <property type="entry name" value="Rhs_assc_core"/>
    <property type="match status" value="1"/>
</dbReference>